<feature type="region of interest" description="Disordered" evidence="1">
    <location>
        <begin position="32"/>
        <end position="69"/>
    </location>
</feature>
<dbReference type="EMBL" id="JGYK01000002">
    <property type="protein sequence ID" value="KFI39394.1"/>
    <property type="molecule type" value="Genomic_DNA"/>
</dbReference>
<evidence type="ECO:0000256" key="1">
    <source>
        <dbReference type="SAM" id="MobiDB-lite"/>
    </source>
</evidence>
<organism evidence="3 4">
    <name type="scientific">Bifidobacterium actinocoloniiforme DSM 22766</name>
    <dbReference type="NCBI Taxonomy" id="1437605"/>
    <lineage>
        <taxon>Bacteria</taxon>
        <taxon>Bacillati</taxon>
        <taxon>Actinomycetota</taxon>
        <taxon>Actinomycetes</taxon>
        <taxon>Bifidobacteriales</taxon>
        <taxon>Bifidobacteriaceae</taxon>
        <taxon>Bifidobacterium</taxon>
    </lineage>
</organism>
<evidence type="ECO:0008006" key="5">
    <source>
        <dbReference type="Google" id="ProtNLM"/>
    </source>
</evidence>
<comment type="caution">
    <text evidence="3">The sequence shown here is derived from an EMBL/GenBank/DDBJ whole genome shotgun (WGS) entry which is preliminary data.</text>
</comment>
<protein>
    <recommendedName>
        <fullName evidence="5">Lipoprotein</fullName>
    </recommendedName>
</protein>
<evidence type="ECO:0000313" key="4">
    <source>
        <dbReference type="Proteomes" id="UP000029015"/>
    </source>
</evidence>
<gene>
    <name evidence="3" type="ORF">BACT_0226</name>
</gene>
<keyword evidence="2" id="KW-0732">Signal</keyword>
<evidence type="ECO:0000313" key="3">
    <source>
        <dbReference type="EMBL" id="KFI39394.1"/>
    </source>
</evidence>
<accession>A0A086YYP4</accession>
<sequence>MNDHTYSRGAARALTALALGLLVALPTAACGSAGASSDPKPVAAEHDPVSPAASHDQDPAQRRQDKQAGSIAELAQRALDQGAGDYQGAILRRTVQSGSMNAADYEDAWSKMRQCVADQGYPEYSPHKTSSGIYSLTYESQSGARTENSSYGQAVAQCQQRYVADVSPIYQTQLGNPGLYRDTQQAAIDCLQRAGFVPKSYTVEQFDRERARSDGDESKMAFDFMSPQAQSCLVPNNIDMLDVNDSRGK</sequence>
<dbReference type="Proteomes" id="UP000029015">
    <property type="component" value="Unassembled WGS sequence"/>
</dbReference>
<evidence type="ECO:0000256" key="2">
    <source>
        <dbReference type="SAM" id="SignalP"/>
    </source>
</evidence>
<dbReference type="RefSeq" id="WP_033504324.1">
    <property type="nucleotide sequence ID" value="NZ_CP011786.1"/>
</dbReference>
<reference evidence="3 4" key="1">
    <citation type="submission" date="2014-03" db="EMBL/GenBank/DDBJ databases">
        <title>Genomics of Bifidobacteria.</title>
        <authorList>
            <person name="Ventura M."/>
            <person name="Milani C."/>
            <person name="Lugli G.A."/>
        </authorList>
    </citation>
    <scope>NUCLEOTIDE SEQUENCE [LARGE SCALE GENOMIC DNA]</scope>
    <source>
        <strain evidence="3 4">DSM 22766</strain>
    </source>
</reference>
<feature type="compositionally biased region" description="Basic and acidic residues" evidence="1">
    <location>
        <begin position="55"/>
        <end position="66"/>
    </location>
</feature>
<name>A0A086YYP4_9BIFI</name>
<dbReference type="STRING" id="1437605.AB656_06965"/>
<dbReference type="AlphaFoldDB" id="A0A086YYP4"/>
<feature type="chain" id="PRO_5038598321" description="Lipoprotein" evidence="2">
    <location>
        <begin position="30"/>
        <end position="249"/>
    </location>
</feature>
<proteinExistence type="predicted"/>
<keyword evidence="4" id="KW-1185">Reference proteome</keyword>
<feature type="signal peptide" evidence="2">
    <location>
        <begin position="1"/>
        <end position="29"/>
    </location>
</feature>
<dbReference type="eggNOG" id="ENOG5033ZMP">
    <property type="taxonomic scope" value="Bacteria"/>
</dbReference>
<dbReference type="OrthoDB" id="3230671at2"/>
<dbReference type="KEGG" id="bact:AB656_06965"/>
<dbReference type="PATRIC" id="fig|1437605.7.peg.1427"/>